<dbReference type="GO" id="GO:0016706">
    <property type="term" value="F:2-oxoglutarate-dependent dioxygenase activity"/>
    <property type="evidence" value="ECO:0007669"/>
    <property type="project" value="UniProtKB-ARBA"/>
</dbReference>
<name>A0AA35WZ90_GEOBA</name>
<evidence type="ECO:0000256" key="4">
    <source>
        <dbReference type="ARBA" id="ARBA00022723"/>
    </source>
</evidence>
<protein>
    <submittedName>
        <fullName evidence="11">Gamma-butyrobetaine dioxygenase</fullName>
    </submittedName>
</protein>
<evidence type="ECO:0000256" key="6">
    <source>
        <dbReference type="ARBA" id="ARBA00022964"/>
    </source>
</evidence>
<keyword evidence="7" id="KW-0560">Oxidoreductase</keyword>
<dbReference type="InterPro" id="IPR003819">
    <property type="entry name" value="TauD/TfdA-like"/>
</dbReference>
<evidence type="ECO:0000256" key="8">
    <source>
        <dbReference type="ARBA" id="ARBA00023004"/>
    </source>
</evidence>
<evidence type="ECO:0000259" key="10">
    <source>
        <dbReference type="Pfam" id="PF06155"/>
    </source>
</evidence>
<dbReference type="AlphaFoldDB" id="A0AA35WZ90"/>
<dbReference type="GO" id="GO:0045329">
    <property type="term" value="P:carnitine biosynthetic process"/>
    <property type="evidence" value="ECO:0007669"/>
    <property type="project" value="UniProtKB-KW"/>
</dbReference>
<dbReference type="InterPro" id="IPR042098">
    <property type="entry name" value="TauD-like_sf"/>
</dbReference>
<dbReference type="GO" id="GO:0046872">
    <property type="term" value="F:metal ion binding"/>
    <property type="evidence" value="ECO:0007669"/>
    <property type="project" value="UniProtKB-KW"/>
</dbReference>
<evidence type="ECO:0000313" key="11">
    <source>
        <dbReference type="EMBL" id="CAI8039428.1"/>
    </source>
</evidence>
<keyword evidence="8" id="KW-0408">Iron</keyword>
<feature type="domain" description="TauD/TfdA-like" evidence="9">
    <location>
        <begin position="165"/>
        <end position="309"/>
    </location>
</feature>
<gene>
    <name evidence="11" type="ORF">GBAR_LOCUS21933</name>
</gene>
<dbReference type="FunFam" id="3.30.2020.30:FF:000002">
    <property type="entry name" value="Putative gamma-butyrobetaine dioxygenase"/>
    <property type="match status" value="1"/>
</dbReference>
<dbReference type="GO" id="GO:0005739">
    <property type="term" value="C:mitochondrion"/>
    <property type="evidence" value="ECO:0007669"/>
    <property type="project" value="TreeGrafter"/>
</dbReference>
<comment type="similarity">
    <text evidence="3">Belongs to the gamma-BBH/TMLD family.</text>
</comment>
<dbReference type="PANTHER" id="PTHR10696:SF25">
    <property type="entry name" value="OXIDOREDUCTASE AIM17-RELATED"/>
    <property type="match status" value="1"/>
</dbReference>
<dbReference type="Proteomes" id="UP001174909">
    <property type="component" value="Unassembled WGS sequence"/>
</dbReference>
<accession>A0AA35WZ90</accession>
<comment type="cofactor">
    <cofactor evidence="1">
        <name>Fe(2+)</name>
        <dbReference type="ChEBI" id="CHEBI:29033"/>
    </cofactor>
</comment>
<evidence type="ECO:0000256" key="5">
    <source>
        <dbReference type="ARBA" id="ARBA00022873"/>
    </source>
</evidence>
<dbReference type="InterPro" id="IPR010376">
    <property type="entry name" value="GBBH-like_N"/>
</dbReference>
<evidence type="ECO:0000259" key="9">
    <source>
        <dbReference type="Pfam" id="PF02668"/>
    </source>
</evidence>
<evidence type="ECO:0000256" key="3">
    <source>
        <dbReference type="ARBA" id="ARBA00008654"/>
    </source>
</evidence>
<keyword evidence="5" id="KW-0124">Carnitine biosynthesis</keyword>
<comment type="pathway">
    <text evidence="2">Amine and polyamine biosynthesis; carnitine biosynthesis.</text>
</comment>
<dbReference type="PANTHER" id="PTHR10696">
    <property type="entry name" value="GAMMA-BUTYROBETAINE HYDROXYLASE-RELATED"/>
    <property type="match status" value="1"/>
</dbReference>
<evidence type="ECO:0000256" key="1">
    <source>
        <dbReference type="ARBA" id="ARBA00001954"/>
    </source>
</evidence>
<comment type="caution">
    <text evidence="11">The sequence shown here is derived from an EMBL/GenBank/DDBJ whole genome shotgun (WGS) entry which is preliminary data.</text>
</comment>
<evidence type="ECO:0000256" key="7">
    <source>
        <dbReference type="ARBA" id="ARBA00023002"/>
    </source>
</evidence>
<dbReference type="InterPro" id="IPR050411">
    <property type="entry name" value="AlphaKG_dependent_hydroxylases"/>
</dbReference>
<dbReference type="Pfam" id="PF02668">
    <property type="entry name" value="TauD"/>
    <property type="match status" value="1"/>
</dbReference>
<dbReference type="EMBL" id="CASHTH010003039">
    <property type="protein sequence ID" value="CAI8039428.1"/>
    <property type="molecule type" value="Genomic_DNA"/>
</dbReference>
<dbReference type="Gene3D" id="3.60.130.10">
    <property type="entry name" value="Clavaminate synthase-like"/>
    <property type="match status" value="1"/>
</dbReference>
<keyword evidence="12" id="KW-1185">Reference proteome</keyword>
<proteinExistence type="inferred from homology"/>
<reference evidence="11" key="1">
    <citation type="submission" date="2023-03" db="EMBL/GenBank/DDBJ databases">
        <authorList>
            <person name="Steffen K."/>
            <person name="Cardenas P."/>
        </authorList>
    </citation>
    <scope>NUCLEOTIDE SEQUENCE</scope>
</reference>
<dbReference type="Pfam" id="PF06155">
    <property type="entry name" value="GBBH-like_N"/>
    <property type="match status" value="1"/>
</dbReference>
<evidence type="ECO:0000256" key="2">
    <source>
        <dbReference type="ARBA" id="ARBA00005022"/>
    </source>
</evidence>
<dbReference type="Gene3D" id="3.30.2020.30">
    <property type="match status" value="1"/>
</dbReference>
<feature type="domain" description="Gamma-butyrobetaine hydroxylase-like N-terminal" evidence="10">
    <location>
        <begin position="45"/>
        <end position="117"/>
    </location>
</feature>
<organism evidence="11 12">
    <name type="scientific">Geodia barretti</name>
    <name type="common">Barrett's horny sponge</name>
    <dbReference type="NCBI Taxonomy" id="519541"/>
    <lineage>
        <taxon>Eukaryota</taxon>
        <taxon>Metazoa</taxon>
        <taxon>Porifera</taxon>
        <taxon>Demospongiae</taxon>
        <taxon>Heteroscleromorpha</taxon>
        <taxon>Tetractinellida</taxon>
        <taxon>Astrophorina</taxon>
        <taxon>Geodiidae</taxon>
        <taxon>Geodia</taxon>
    </lineage>
</organism>
<dbReference type="InterPro" id="IPR038492">
    <property type="entry name" value="GBBH-like_N_sf"/>
</dbReference>
<keyword evidence="6 11" id="KW-0223">Dioxygenase</keyword>
<evidence type="ECO:0000313" key="12">
    <source>
        <dbReference type="Proteomes" id="UP001174909"/>
    </source>
</evidence>
<dbReference type="SUPFAM" id="SSF51197">
    <property type="entry name" value="Clavaminate synthase-like"/>
    <property type="match status" value="1"/>
</dbReference>
<keyword evidence="4" id="KW-0479">Metal-binding</keyword>
<sequence>MSYFRLLRTAITRRHLGTSQVFRRAGTEERLSQQVTTDLLVLGGGKRLRVSWDSSRTSQSVFHSVWLRRNCQCTQCLSLYNQNVVRSHEMDPRVAIIHANLTGEGKVKMKWSCGHEGHLNLDWLRRNCYSARTLKEARRNSTPKYLQDTLPEIDSEELKEEYGVWRWLKAVSEYGACLLKGIPCTTEEGLEITRKVSPHLQETFYGGHSVVKVEENPMTLCHGPGHIEPHMDVPMYESQTGLTLLHCLRNDSCVSGGDTIVVDALAVAEKLRLTHPNHFATLVRVPVTFQRVHYDREKSCAYDISNTTHPVEWTWTDYQAQMGPST</sequence>